<reference evidence="8 9" key="1">
    <citation type="submission" date="2019-02" db="EMBL/GenBank/DDBJ databases">
        <title>Genomic Encyclopedia of Archaeal and Bacterial Type Strains, Phase II (KMG-II): from individual species to whole genera.</title>
        <authorList>
            <person name="Goeker M."/>
        </authorList>
    </citation>
    <scope>NUCLEOTIDE SEQUENCE [LARGE SCALE GENOMIC DNA]</scope>
    <source>
        <strain evidence="8 9">DSM 18101</strain>
    </source>
</reference>
<keyword evidence="4 6" id="KW-0378">Hydrolase</keyword>
<dbReference type="EC" id="3.1.11.6" evidence="6"/>
<comment type="function">
    <text evidence="6">Bidirectionally degrades single-stranded DNA into large acid-insoluble oligonucleotides, which are then degraded further into small acid-soluble oligonucleotides.</text>
</comment>
<dbReference type="PANTHER" id="PTHR34137:SF1">
    <property type="entry name" value="EXODEOXYRIBONUCLEASE 7 SMALL SUBUNIT"/>
    <property type="match status" value="1"/>
</dbReference>
<dbReference type="EMBL" id="SHKW01000001">
    <property type="protein sequence ID" value="RZU43152.1"/>
    <property type="molecule type" value="Genomic_DNA"/>
</dbReference>
<feature type="coiled-coil region" evidence="7">
    <location>
        <begin position="1"/>
        <end position="59"/>
    </location>
</feature>
<evidence type="ECO:0000256" key="6">
    <source>
        <dbReference type="HAMAP-Rule" id="MF_00337"/>
    </source>
</evidence>
<comment type="caution">
    <text evidence="8">The sequence shown here is derived from an EMBL/GenBank/DDBJ whole genome shotgun (WGS) entry which is preliminary data.</text>
</comment>
<keyword evidence="2 6" id="KW-0963">Cytoplasm</keyword>
<sequence>MADFERKLTDLEAIVERLEQGDLSLEESVRLFEEGMKLSESCKQELESAEGRIQVLMTEGGGKLKARDLEVETEIDEEADLDQTDDEE</sequence>
<protein>
    <recommendedName>
        <fullName evidence="6">Exodeoxyribonuclease 7 small subunit</fullName>
        <ecNumber evidence="6">3.1.11.6</ecNumber>
    </recommendedName>
    <alternativeName>
        <fullName evidence="6">Exodeoxyribonuclease VII small subunit</fullName>
        <shortName evidence="6">Exonuclease VII small subunit</shortName>
    </alternativeName>
</protein>
<dbReference type="SUPFAM" id="SSF116842">
    <property type="entry name" value="XseB-like"/>
    <property type="match status" value="1"/>
</dbReference>
<dbReference type="GO" id="GO:0006308">
    <property type="term" value="P:DNA catabolic process"/>
    <property type="evidence" value="ECO:0007669"/>
    <property type="project" value="UniProtKB-UniRule"/>
</dbReference>
<dbReference type="GO" id="GO:0008855">
    <property type="term" value="F:exodeoxyribonuclease VII activity"/>
    <property type="evidence" value="ECO:0007669"/>
    <property type="project" value="UniProtKB-UniRule"/>
</dbReference>
<dbReference type="GO" id="GO:0009318">
    <property type="term" value="C:exodeoxyribonuclease VII complex"/>
    <property type="evidence" value="ECO:0007669"/>
    <property type="project" value="UniProtKB-UniRule"/>
</dbReference>
<comment type="similarity">
    <text evidence="1 6">Belongs to the XseB family.</text>
</comment>
<dbReference type="NCBIfam" id="TIGR01280">
    <property type="entry name" value="xseB"/>
    <property type="match status" value="1"/>
</dbReference>
<dbReference type="Gene3D" id="1.10.287.1040">
    <property type="entry name" value="Exonuclease VII, small subunit"/>
    <property type="match status" value="1"/>
</dbReference>
<keyword evidence="5 6" id="KW-0269">Exonuclease</keyword>
<evidence type="ECO:0000256" key="5">
    <source>
        <dbReference type="ARBA" id="ARBA00022839"/>
    </source>
</evidence>
<dbReference type="HAMAP" id="MF_00337">
    <property type="entry name" value="Exonuc_7_S"/>
    <property type="match status" value="1"/>
</dbReference>
<dbReference type="InterPro" id="IPR037004">
    <property type="entry name" value="Exonuc_VII_ssu_sf"/>
</dbReference>
<evidence type="ECO:0000256" key="3">
    <source>
        <dbReference type="ARBA" id="ARBA00022722"/>
    </source>
</evidence>
<dbReference type="InterPro" id="IPR003761">
    <property type="entry name" value="Exonuc_VII_S"/>
</dbReference>
<comment type="catalytic activity">
    <reaction evidence="6">
        <text>Exonucleolytic cleavage in either 5'- to 3'- or 3'- to 5'-direction to yield nucleoside 5'-phosphates.</text>
        <dbReference type="EC" id="3.1.11.6"/>
    </reaction>
</comment>
<evidence type="ECO:0000256" key="4">
    <source>
        <dbReference type="ARBA" id="ARBA00022801"/>
    </source>
</evidence>
<dbReference type="PANTHER" id="PTHR34137">
    <property type="entry name" value="EXODEOXYRIBONUCLEASE 7 SMALL SUBUNIT"/>
    <property type="match status" value="1"/>
</dbReference>
<comment type="subunit">
    <text evidence="6">Heterooligomer composed of large and small subunits.</text>
</comment>
<gene>
    <name evidence="6" type="primary">xseB</name>
    <name evidence="8" type="ORF">BDD14_4783</name>
</gene>
<comment type="subcellular location">
    <subcellularLocation>
        <location evidence="6">Cytoplasm</location>
    </subcellularLocation>
</comment>
<evidence type="ECO:0000256" key="7">
    <source>
        <dbReference type="SAM" id="Coils"/>
    </source>
</evidence>
<keyword evidence="7" id="KW-0175">Coiled coil</keyword>
<dbReference type="Pfam" id="PF02609">
    <property type="entry name" value="Exonuc_VII_S"/>
    <property type="match status" value="1"/>
</dbReference>
<keyword evidence="3 6" id="KW-0540">Nuclease</keyword>
<dbReference type="OrthoDB" id="122704at2"/>
<dbReference type="Proteomes" id="UP000292958">
    <property type="component" value="Unassembled WGS sequence"/>
</dbReference>
<evidence type="ECO:0000256" key="1">
    <source>
        <dbReference type="ARBA" id="ARBA00009998"/>
    </source>
</evidence>
<organism evidence="8 9">
    <name type="scientific">Edaphobacter modestus</name>
    <dbReference type="NCBI Taxonomy" id="388466"/>
    <lineage>
        <taxon>Bacteria</taxon>
        <taxon>Pseudomonadati</taxon>
        <taxon>Acidobacteriota</taxon>
        <taxon>Terriglobia</taxon>
        <taxon>Terriglobales</taxon>
        <taxon>Acidobacteriaceae</taxon>
        <taxon>Edaphobacter</taxon>
    </lineage>
</organism>
<evidence type="ECO:0000313" key="8">
    <source>
        <dbReference type="EMBL" id="RZU43152.1"/>
    </source>
</evidence>
<dbReference type="NCBIfam" id="NF002140">
    <property type="entry name" value="PRK00977.1-4"/>
    <property type="match status" value="1"/>
</dbReference>
<dbReference type="AlphaFoldDB" id="A0A4Q7YYT6"/>
<name>A0A4Q7YYT6_9BACT</name>
<proteinExistence type="inferred from homology"/>
<dbReference type="RefSeq" id="WP_130421494.1">
    <property type="nucleotide sequence ID" value="NZ_SHKW01000001.1"/>
</dbReference>
<keyword evidence="9" id="KW-1185">Reference proteome</keyword>
<dbReference type="GO" id="GO:0005829">
    <property type="term" value="C:cytosol"/>
    <property type="evidence" value="ECO:0007669"/>
    <property type="project" value="TreeGrafter"/>
</dbReference>
<evidence type="ECO:0000256" key="2">
    <source>
        <dbReference type="ARBA" id="ARBA00022490"/>
    </source>
</evidence>
<accession>A0A4Q7YYT6</accession>
<evidence type="ECO:0000313" key="9">
    <source>
        <dbReference type="Proteomes" id="UP000292958"/>
    </source>
</evidence>